<protein>
    <recommendedName>
        <fullName evidence="1">DUF6998 domain-containing protein</fullName>
    </recommendedName>
</protein>
<evidence type="ECO:0000313" key="3">
    <source>
        <dbReference type="Proteomes" id="UP000064912"/>
    </source>
</evidence>
<dbReference type="InterPro" id="IPR054267">
    <property type="entry name" value="DUF6998"/>
</dbReference>
<sequence>MNEDVDWARVAALLDDLYTAADGLERIFPGRKFTLDGHLVGSIGEVVAAYMFDLDLNPASTQGHDARARDGRQVEIKLTQGSGVAIRHEPEHLIVLHRPAGGPIRVVFNGPGPVAWAAAGAMQKNGQRPISLSRLTTLWNEVAENDRLPVLRPPPV</sequence>
<organism evidence="2 3">
    <name type="scientific">Rhodovulum sulfidophilum</name>
    <name type="common">Rhodobacter sulfidophilus</name>
    <dbReference type="NCBI Taxonomy" id="35806"/>
    <lineage>
        <taxon>Bacteria</taxon>
        <taxon>Pseudomonadati</taxon>
        <taxon>Pseudomonadota</taxon>
        <taxon>Alphaproteobacteria</taxon>
        <taxon>Rhodobacterales</taxon>
        <taxon>Paracoccaceae</taxon>
        <taxon>Rhodovulum</taxon>
    </lineage>
</organism>
<dbReference type="EMBL" id="AP014800">
    <property type="protein sequence ID" value="BAQ68042.1"/>
    <property type="molecule type" value="Genomic_DNA"/>
</dbReference>
<dbReference type="KEGG" id="rsu:NHU_00874"/>
<dbReference type="Proteomes" id="UP000064912">
    <property type="component" value="Chromosome"/>
</dbReference>
<evidence type="ECO:0000259" key="1">
    <source>
        <dbReference type="Pfam" id="PF22522"/>
    </source>
</evidence>
<reference evidence="2 3" key="1">
    <citation type="submission" date="2015-02" db="EMBL/GenBank/DDBJ databases">
        <title>Genome sequene of Rhodovulum sulfidophilum DSM 2351.</title>
        <authorList>
            <person name="Nagao N."/>
        </authorList>
    </citation>
    <scope>NUCLEOTIDE SEQUENCE [LARGE SCALE GENOMIC DNA]</scope>
    <source>
        <strain evidence="2 3">DSM 2351</strain>
    </source>
</reference>
<accession>A0A0D6AYV2</accession>
<dbReference type="AlphaFoldDB" id="A0A0D6AYV2"/>
<proteinExistence type="predicted"/>
<dbReference type="Pfam" id="PF22522">
    <property type="entry name" value="DUF6998"/>
    <property type="match status" value="1"/>
</dbReference>
<name>A0A0D6AYV2_RHOSU</name>
<feature type="domain" description="DUF6998" evidence="1">
    <location>
        <begin position="16"/>
        <end position="148"/>
    </location>
</feature>
<gene>
    <name evidence="2" type="ORF">NHU_00874</name>
</gene>
<dbReference type="PATRIC" id="fig|35806.4.peg.895"/>
<evidence type="ECO:0000313" key="2">
    <source>
        <dbReference type="EMBL" id="BAQ68042.1"/>
    </source>
</evidence>